<reference evidence="2 3" key="1">
    <citation type="submission" date="2023-01" db="EMBL/GenBank/DDBJ databases">
        <title>Analysis of 21 Apiospora genomes using comparative genomics revels a genus with tremendous synthesis potential of carbohydrate active enzymes and secondary metabolites.</title>
        <authorList>
            <person name="Sorensen T."/>
        </authorList>
    </citation>
    <scope>NUCLEOTIDE SEQUENCE [LARGE SCALE GENOMIC DNA]</scope>
    <source>
        <strain evidence="2 3">CBS 83171</strain>
    </source>
</reference>
<protein>
    <submittedName>
        <fullName evidence="2">Uncharacterized protein</fullName>
    </submittedName>
</protein>
<evidence type="ECO:0000313" key="2">
    <source>
        <dbReference type="EMBL" id="KAK8053743.1"/>
    </source>
</evidence>
<name>A0ABR1U4B6_9PEZI</name>
<keyword evidence="1" id="KW-0732">Signal</keyword>
<evidence type="ECO:0000313" key="3">
    <source>
        <dbReference type="Proteomes" id="UP001446871"/>
    </source>
</evidence>
<accession>A0ABR1U4B6</accession>
<proteinExistence type="predicted"/>
<feature type="signal peptide" evidence="1">
    <location>
        <begin position="1"/>
        <end position="18"/>
    </location>
</feature>
<gene>
    <name evidence="2" type="ORF">PG996_013044</name>
</gene>
<feature type="chain" id="PRO_5047010867" evidence="1">
    <location>
        <begin position="19"/>
        <end position="201"/>
    </location>
</feature>
<sequence length="201" mass="22065">MQFTQAIAVAVLSYVAVAAPLGSSDCKNKDNACRTAPDANMAQCSAEHAQCLGYNPYTKRAEAPHSETGDAVYFPAKDAKRTEAPHWETGDAVYFPAPKDAKRTEEPHWETGDAVYFPAKDSKRTDAPHWETGDAVYFPAPKDSKRTEEPHWETGDAVYFPAPSKRAEDCKAKDDACRTAPDANMSFCSSENAKCLGYNPY</sequence>
<dbReference type="EMBL" id="JAQQWM010000008">
    <property type="protein sequence ID" value="KAK8053743.1"/>
    <property type="molecule type" value="Genomic_DNA"/>
</dbReference>
<comment type="caution">
    <text evidence="2">The sequence shown here is derived from an EMBL/GenBank/DDBJ whole genome shotgun (WGS) entry which is preliminary data.</text>
</comment>
<keyword evidence="3" id="KW-1185">Reference proteome</keyword>
<dbReference type="Proteomes" id="UP001446871">
    <property type="component" value="Unassembled WGS sequence"/>
</dbReference>
<organism evidence="2 3">
    <name type="scientific">Apiospora saccharicola</name>
    <dbReference type="NCBI Taxonomy" id="335842"/>
    <lineage>
        <taxon>Eukaryota</taxon>
        <taxon>Fungi</taxon>
        <taxon>Dikarya</taxon>
        <taxon>Ascomycota</taxon>
        <taxon>Pezizomycotina</taxon>
        <taxon>Sordariomycetes</taxon>
        <taxon>Xylariomycetidae</taxon>
        <taxon>Amphisphaeriales</taxon>
        <taxon>Apiosporaceae</taxon>
        <taxon>Apiospora</taxon>
    </lineage>
</organism>
<evidence type="ECO:0000256" key="1">
    <source>
        <dbReference type="SAM" id="SignalP"/>
    </source>
</evidence>